<evidence type="ECO:0000256" key="1">
    <source>
        <dbReference type="ARBA" id="ARBA00001933"/>
    </source>
</evidence>
<evidence type="ECO:0000256" key="2">
    <source>
        <dbReference type="ARBA" id="ARBA00022576"/>
    </source>
</evidence>
<evidence type="ECO:0000313" key="7">
    <source>
        <dbReference type="Proteomes" id="UP001611075"/>
    </source>
</evidence>
<dbReference type="Proteomes" id="UP001611075">
    <property type="component" value="Unassembled WGS sequence"/>
</dbReference>
<dbReference type="InterPro" id="IPR005814">
    <property type="entry name" value="Aminotrans_3"/>
</dbReference>
<keyword evidence="7" id="KW-1185">Reference proteome</keyword>
<gene>
    <name evidence="6" type="ORF">ACH4OY_25665</name>
</gene>
<dbReference type="EMBL" id="JBIRPU010000023">
    <property type="protein sequence ID" value="MFI0796042.1"/>
    <property type="molecule type" value="Genomic_DNA"/>
</dbReference>
<evidence type="ECO:0000256" key="3">
    <source>
        <dbReference type="ARBA" id="ARBA00022679"/>
    </source>
</evidence>
<sequence>MNNESSATQSDVSMLAAVQPLVDALAGTCLDPKRDQYANGSPRATRNPAIFTKGSAPRDVTAYAGSGATVKVTVAGDATELIDLCSMTENTILGLNDPWVKLKQMSYLLSRRPHYVTIRLGYELYYRVANRILRRFERIAGEGEYVINMRECTGSGAVELALHAAWRTAASPGRRRLASFRGGFHGTNLGGILVSDHQPERGSGRVLLERAANVEVFPVPRVDQVGELTEDALATLTTLERDGDQYFAVILEPVPWRNSVHVVPTVFLERLREICTRKSICLIFDELQSGFGYTGAISFGEVCGVTPDISVMGKGLTSGHGALAIMVARRVYGEHQSPFGFKSNSGSMLSLVAVDAVLDRLLGLEPEDAGALPAWLPRDLAAELEAGLLSTTYPQTVAMIDELFGELRLRFPSLAGPSTGLGLMRGLVMLGTDGRPSPHLAAEAARVCLAHGVHVRQADAAIFVKPCIVISQSEIDQALVGLTRTFEDVERLRMA</sequence>
<comment type="cofactor">
    <cofactor evidence="1">
        <name>pyridoxal 5'-phosphate</name>
        <dbReference type="ChEBI" id="CHEBI:597326"/>
    </cofactor>
</comment>
<organism evidence="6 7">
    <name type="scientific">Micromonospora rubida</name>
    <dbReference type="NCBI Taxonomy" id="2697657"/>
    <lineage>
        <taxon>Bacteria</taxon>
        <taxon>Bacillati</taxon>
        <taxon>Actinomycetota</taxon>
        <taxon>Actinomycetes</taxon>
        <taxon>Micromonosporales</taxon>
        <taxon>Micromonosporaceae</taxon>
        <taxon>Micromonospora</taxon>
    </lineage>
</organism>
<dbReference type="Gene3D" id="3.40.640.10">
    <property type="entry name" value="Type I PLP-dependent aspartate aminotransferase-like (Major domain)"/>
    <property type="match status" value="1"/>
</dbReference>
<dbReference type="InterPro" id="IPR015421">
    <property type="entry name" value="PyrdxlP-dep_Trfase_major"/>
</dbReference>
<proteinExistence type="inferred from homology"/>
<reference evidence="6 7" key="1">
    <citation type="submission" date="2024-10" db="EMBL/GenBank/DDBJ databases">
        <title>The Natural Products Discovery Center: Release of the First 8490 Sequenced Strains for Exploring Actinobacteria Biosynthetic Diversity.</title>
        <authorList>
            <person name="Kalkreuter E."/>
            <person name="Kautsar S.A."/>
            <person name="Yang D."/>
            <person name="Bader C.D."/>
            <person name="Teijaro C.N."/>
            <person name="Fluegel L."/>
            <person name="Davis C.M."/>
            <person name="Simpson J.R."/>
            <person name="Lauterbach L."/>
            <person name="Steele A.D."/>
            <person name="Gui C."/>
            <person name="Meng S."/>
            <person name="Li G."/>
            <person name="Viehrig K."/>
            <person name="Ye F."/>
            <person name="Su P."/>
            <person name="Kiefer A.F."/>
            <person name="Nichols A."/>
            <person name="Cepeda A.J."/>
            <person name="Yan W."/>
            <person name="Fan B."/>
            <person name="Jiang Y."/>
            <person name="Adhikari A."/>
            <person name="Zheng C.-J."/>
            <person name="Schuster L."/>
            <person name="Cowan T.M."/>
            <person name="Smanski M.J."/>
            <person name="Chevrette M.G."/>
            <person name="De Carvalho L.P.S."/>
            <person name="Shen B."/>
        </authorList>
    </citation>
    <scope>NUCLEOTIDE SEQUENCE [LARGE SCALE GENOMIC DNA]</scope>
    <source>
        <strain evidence="6 7">NPDC021253</strain>
    </source>
</reference>
<dbReference type="SUPFAM" id="SSF53383">
    <property type="entry name" value="PLP-dependent transferases"/>
    <property type="match status" value="1"/>
</dbReference>
<accession>A0ABW7SUV8</accession>
<dbReference type="Gene3D" id="3.90.1150.10">
    <property type="entry name" value="Aspartate Aminotransferase, domain 1"/>
    <property type="match status" value="2"/>
</dbReference>
<dbReference type="GO" id="GO:0008483">
    <property type="term" value="F:transaminase activity"/>
    <property type="evidence" value="ECO:0007669"/>
    <property type="project" value="UniProtKB-KW"/>
</dbReference>
<dbReference type="Pfam" id="PF00202">
    <property type="entry name" value="Aminotran_3"/>
    <property type="match status" value="1"/>
</dbReference>
<evidence type="ECO:0000256" key="5">
    <source>
        <dbReference type="RuleBase" id="RU003560"/>
    </source>
</evidence>
<keyword evidence="3" id="KW-0808">Transferase</keyword>
<evidence type="ECO:0000313" key="6">
    <source>
        <dbReference type="EMBL" id="MFI0796042.1"/>
    </source>
</evidence>
<evidence type="ECO:0000256" key="4">
    <source>
        <dbReference type="ARBA" id="ARBA00022898"/>
    </source>
</evidence>
<comment type="similarity">
    <text evidence="5">Belongs to the class-III pyridoxal-phosphate-dependent aminotransferase family.</text>
</comment>
<comment type="caution">
    <text evidence="6">The sequence shown here is derived from an EMBL/GenBank/DDBJ whole genome shotgun (WGS) entry which is preliminary data.</text>
</comment>
<name>A0ABW7SUV8_9ACTN</name>
<dbReference type="PANTHER" id="PTHR11986:SF79">
    <property type="entry name" value="ACETYLORNITHINE AMINOTRANSFERASE, MITOCHONDRIAL"/>
    <property type="match status" value="1"/>
</dbReference>
<protein>
    <submittedName>
        <fullName evidence="6">Aminotransferase class III-fold pyridoxal phosphate-dependent enzyme</fullName>
    </submittedName>
</protein>
<dbReference type="RefSeq" id="WP_396683806.1">
    <property type="nucleotide sequence ID" value="NZ_JBIRPU010000023.1"/>
</dbReference>
<keyword evidence="4 5" id="KW-0663">Pyridoxal phosphate</keyword>
<keyword evidence="2 6" id="KW-0032">Aminotransferase</keyword>
<dbReference type="InterPro" id="IPR015424">
    <property type="entry name" value="PyrdxlP-dep_Trfase"/>
</dbReference>
<dbReference type="InterPro" id="IPR015422">
    <property type="entry name" value="PyrdxlP-dep_Trfase_small"/>
</dbReference>
<dbReference type="InterPro" id="IPR050103">
    <property type="entry name" value="Class-III_PLP-dep_AT"/>
</dbReference>
<dbReference type="PANTHER" id="PTHR11986">
    <property type="entry name" value="AMINOTRANSFERASE CLASS III"/>
    <property type="match status" value="1"/>
</dbReference>